<evidence type="ECO:0000256" key="3">
    <source>
        <dbReference type="ARBA" id="ARBA00023125"/>
    </source>
</evidence>
<evidence type="ECO:0000256" key="2">
    <source>
        <dbReference type="ARBA" id="ARBA00023015"/>
    </source>
</evidence>
<evidence type="ECO:0000256" key="6">
    <source>
        <dbReference type="SAM" id="MobiDB-lite"/>
    </source>
</evidence>
<dbReference type="AlphaFoldDB" id="A0A484FTT3"/>
<feature type="compositionally biased region" description="Low complexity" evidence="6">
    <location>
        <begin position="118"/>
        <end position="135"/>
    </location>
</feature>
<evidence type="ECO:0000256" key="1">
    <source>
        <dbReference type="ARBA" id="ARBA00022833"/>
    </source>
</evidence>
<keyword evidence="3" id="KW-0238">DNA-binding</keyword>
<gene>
    <name evidence="8" type="ORF">Cob_v006543</name>
</gene>
<evidence type="ECO:0000259" key="7">
    <source>
        <dbReference type="SMART" id="SM00906"/>
    </source>
</evidence>
<evidence type="ECO:0000313" key="8">
    <source>
        <dbReference type="EMBL" id="TDZ20417.1"/>
    </source>
</evidence>
<reference evidence="9" key="1">
    <citation type="journal article" date="2013" name="New Phytol.">
        <title>Comparative genomic and transcriptomic analyses reveal the hemibiotrophic stage shift of Colletotrichum fungi.</title>
        <authorList>
            <person name="Gan P."/>
            <person name="Ikeda K."/>
            <person name="Irieda H."/>
            <person name="Narusaka M."/>
            <person name="O'Connell R.J."/>
            <person name="Narusaka Y."/>
            <person name="Takano Y."/>
            <person name="Kubo Y."/>
            <person name="Shirasu K."/>
        </authorList>
    </citation>
    <scope>NUCLEOTIDE SEQUENCE [LARGE SCALE GENOMIC DNA]</scope>
    <source>
        <strain evidence="9">104-T / ATCC 96160 / CBS 514.97 / LARS 414 / MAFF 240422</strain>
    </source>
</reference>
<accession>A0A484FTT3</accession>
<proteinExistence type="predicted"/>
<feature type="region of interest" description="Disordered" evidence="6">
    <location>
        <begin position="112"/>
        <end position="136"/>
    </location>
</feature>
<evidence type="ECO:0000256" key="5">
    <source>
        <dbReference type="ARBA" id="ARBA00023242"/>
    </source>
</evidence>
<dbReference type="InterPro" id="IPR052073">
    <property type="entry name" value="Amide_Lactam_Regulators"/>
</dbReference>
<dbReference type="Proteomes" id="UP000014480">
    <property type="component" value="Unassembled WGS sequence"/>
</dbReference>
<dbReference type="PANTHER" id="PTHR47171:SF1">
    <property type="entry name" value="ZN(II)2CYS6 TRANSCRIPTION FACTOR (EUROFUNG)"/>
    <property type="match status" value="1"/>
</dbReference>
<evidence type="ECO:0000313" key="9">
    <source>
        <dbReference type="Proteomes" id="UP000014480"/>
    </source>
</evidence>
<keyword evidence="5" id="KW-0539">Nucleus</keyword>
<name>A0A484FTT3_COLOR</name>
<dbReference type="EMBL" id="AMCV02000017">
    <property type="protein sequence ID" value="TDZ20417.1"/>
    <property type="molecule type" value="Genomic_DNA"/>
</dbReference>
<dbReference type="InterPro" id="IPR007219">
    <property type="entry name" value="XnlR_reg_dom"/>
</dbReference>
<keyword evidence="2" id="KW-0805">Transcription regulation</keyword>
<dbReference type="OrthoDB" id="5121955at2759"/>
<feature type="domain" description="Xylanolytic transcriptional activator regulatory" evidence="7">
    <location>
        <begin position="307"/>
        <end position="378"/>
    </location>
</feature>
<dbReference type="CDD" id="cd12148">
    <property type="entry name" value="fungal_TF_MHR"/>
    <property type="match status" value="1"/>
</dbReference>
<dbReference type="GO" id="GO:0003677">
    <property type="term" value="F:DNA binding"/>
    <property type="evidence" value="ECO:0007669"/>
    <property type="project" value="UniProtKB-KW"/>
</dbReference>
<keyword evidence="1" id="KW-0862">Zinc</keyword>
<comment type="caution">
    <text evidence="8">The sequence shown here is derived from an EMBL/GenBank/DDBJ whole genome shotgun (WGS) entry which is preliminary data.</text>
</comment>
<dbReference type="SMART" id="SM00906">
    <property type="entry name" value="Fungal_trans"/>
    <property type="match status" value="1"/>
</dbReference>
<keyword evidence="4" id="KW-0804">Transcription</keyword>
<sequence length="667" mass="74444">MKLPRFLPNSSFTLKEGNEQRCRRIKREFACVGRGKYVRKRPRNRPISRGALAAPETSVQQRLGPSAAEEADEVGGGDRMDFGGVGGHPGPPPKGLASRQADSITVLGPRLQDAEAETQQPLRPQPQHQTRPQRTGIASSLSYIVEVVYRPKNGSAEPVRVHYPIPTSIVDQSAPSFGPKTSQDPMLLQEALLMPAPCVADQLVRAFFEVIHVAFPVLNRKSFAQQYRQGHASPLVLQTIFMLGFTVGGDGLIQEAGFIDRATARRTHYLRAKALYDADYDNDRLNIAAALLLLGFWWAGYDEQKDHCHWVGCATTFAQTSGFHRSAPKDLDPQDRSLRKRIWWAIYTRDRHLSAAFGRPCRIRDEDCDVEPLTEDDLSFDEDVDDVVIPKQRDFHVSYATEMPRLATILGDVITAEFSPRRPQSEKFETKSLSIRLSDWELHLPNHLRMSPLDGSLGASFWASMLHFNYQYCQILLFRPKSIEVTLPEEIDRDTRARLAADAITRNAEDQLAANTIRSAQIHLVPALFGALSIHTIVICRKDSIRRQLAENKSRQCLLALSELSKSWPGHPAAAGVVINVSSSIEASTSSEVTAEDRGISLTPYYVAGGQENHQIARESLQIQHQGVQSFHELPPAADQLFYDSFWSGYLDSAFDVDLLLHSNPGP</sequence>
<feature type="region of interest" description="Disordered" evidence="6">
    <location>
        <begin position="41"/>
        <end position="99"/>
    </location>
</feature>
<organism evidence="8 9">
    <name type="scientific">Colletotrichum orbiculare (strain 104-T / ATCC 96160 / CBS 514.97 / LARS 414 / MAFF 240422)</name>
    <name type="common">Cucumber anthracnose fungus</name>
    <name type="synonym">Colletotrichum lagenarium</name>
    <dbReference type="NCBI Taxonomy" id="1213857"/>
    <lineage>
        <taxon>Eukaryota</taxon>
        <taxon>Fungi</taxon>
        <taxon>Dikarya</taxon>
        <taxon>Ascomycota</taxon>
        <taxon>Pezizomycotina</taxon>
        <taxon>Sordariomycetes</taxon>
        <taxon>Hypocreomycetidae</taxon>
        <taxon>Glomerellales</taxon>
        <taxon>Glomerellaceae</taxon>
        <taxon>Colletotrichum</taxon>
        <taxon>Colletotrichum orbiculare species complex</taxon>
    </lineage>
</organism>
<reference evidence="9" key="2">
    <citation type="journal article" date="2019" name="Mol. Plant Microbe Interact.">
        <title>Genome sequence resources for four phytopathogenic fungi from the Colletotrichum orbiculare species complex.</title>
        <authorList>
            <person name="Gan P."/>
            <person name="Tsushima A."/>
            <person name="Narusaka M."/>
            <person name="Narusaka Y."/>
            <person name="Takano Y."/>
            <person name="Kubo Y."/>
            <person name="Shirasu K."/>
        </authorList>
    </citation>
    <scope>GENOME REANNOTATION</scope>
    <source>
        <strain evidence="9">104-T / ATCC 96160 / CBS 514.97 / LARS 414 / MAFF 240422</strain>
    </source>
</reference>
<dbReference type="STRING" id="1213857.A0A484FTT3"/>
<evidence type="ECO:0000256" key="4">
    <source>
        <dbReference type="ARBA" id="ARBA00023163"/>
    </source>
</evidence>
<protein>
    <submittedName>
        <fullName evidence="8">Cutinase transcription factor 1 alpha</fullName>
    </submittedName>
</protein>
<dbReference type="GO" id="GO:0008270">
    <property type="term" value="F:zinc ion binding"/>
    <property type="evidence" value="ECO:0007669"/>
    <property type="project" value="InterPro"/>
</dbReference>
<dbReference type="Pfam" id="PF04082">
    <property type="entry name" value="Fungal_trans"/>
    <property type="match status" value="1"/>
</dbReference>
<keyword evidence="9" id="KW-1185">Reference proteome</keyword>
<dbReference type="PANTHER" id="PTHR47171">
    <property type="entry name" value="FARA-RELATED"/>
    <property type="match status" value="1"/>
</dbReference>
<dbReference type="GO" id="GO:0006351">
    <property type="term" value="P:DNA-templated transcription"/>
    <property type="evidence" value="ECO:0007669"/>
    <property type="project" value="InterPro"/>
</dbReference>